<dbReference type="Proteomes" id="UP001153076">
    <property type="component" value="Unassembled WGS sequence"/>
</dbReference>
<dbReference type="OrthoDB" id="679318at2759"/>
<protein>
    <submittedName>
        <fullName evidence="1">Uncharacterized protein</fullName>
    </submittedName>
</protein>
<keyword evidence="2" id="KW-1185">Reference proteome</keyword>
<evidence type="ECO:0000313" key="2">
    <source>
        <dbReference type="Proteomes" id="UP001153076"/>
    </source>
</evidence>
<accession>A0A9Q1GKY6</accession>
<dbReference type="AlphaFoldDB" id="A0A9Q1GKY6"/>
<evidence type="ECO:0000313" key="1">
    <source>
        <dbReference type="EMBL" id="KAJ8420503.1"/>
    </source>
</evidence>
<organism evidence="1 2">
    <name type="scientific">Carnegiea gigantea</name>
    <dbReference type="NCBI Taxonomy" id="171969"/>
    <lineage>
        <taxon>Eukaryota</taxon>
        <taxon>Viridiplantae</taxon>
        <taxon>Streptophyta</taxon>
        <taxon>Embryophyta</taxon>
        <taxon>Tracheophyta</taxon>
        <taxon>Spermatophyta</taxon>
        <taxon>Magnoliopsida</taxon>
        <taxon>eudicotyledons</taxon>
        <taxon>Gunneridae</taxon>
        <taxon>Pentapetalae</taxon>
        <taxon>Caryophyllales</taxon>
        <taxon>Cactineae</taxon>
        <taxon>Cactaceae</taxon>
        <taxon>Cactoideae</taxon>
        <taxon>Echinocereeae</taxon>
        <taxon>Carnegiea</taxon>
    </lineage>
</organism>
<dbReference type="EMBL" id="JAKOGI010003382">
    <property type="protein sequence ID" value="KAJ8420503.1"/>
    <property type="molecule type" value="Genomic_DNA"/>
</dbReference>
<dbReference type="PANTHER" id="PTHR34835">
    <property type="entry name" value="OS07G0283600 PROTEIN-RELATED"/>
    <property type="match status" value="1"/>
</dbReference>
<gene>
    <name evidence="1" type="ORF">Cgig2_024708</name>
</gene>
<proteinExistence type="predicted"/>
<name>A0A9Q1GKY6_9CARY</name>
<sequence length="209" mass="24353">MAPQEQPLKYKKGGNEKRMMCQKAFIMRMTICSFSSMVAQLNKAQTKVVKSMGFTSFLKVDLKRIPRKFSKWLVESFDPYSASFVLPDGQRFTVTAFNVYVTLGVPIGGREIIEITKSSTDKEYDEVKKWKIQHNAPKLTCTPEFILAKKDRDESFKRNFIIYLANCFFSEPKNRYYSKSILKYVKEVNQITSLDWCKFVLQKLITSVR</sequence>
<comment type="caution">
    <text evidence="1">The sequence shown here is derived from an EMBL/GenBank/DDBJ whole genome shotgun (WGS) entry which is preliminary data.</text>
</comment>
<reference evidence="1" key="1">
    <citation type="submission" date="2022-04" db="EMBL/GenBank/DDBJ databases">
        <title>Carnegiea gigantea Genome sequencing and assembly v2.</title>
        <authorList>
            <person name="Copetti D."/>
            <person name="Sanderson M.J."/>
            <person name="Burquez A."/>
            <person name="Wojciechowski M.F."/>
        </authorList>
    </citation>
    <scope>NUCLEOTIDE SEQUENCE</scope>
    <source>
        <strain evidence="1">SGP5-SGP5p</strain>
        <tissue evidence="1">Aerial part</tissue>
    </source>
</reference>